<comment type="caution">
    <text evidence="2">The sequence shown here is derived from an EMBL/GenBank/DDBJ whole genome shotgun (WGS) entry which is preliminary data.</text>
</comment>
<dbReference type="EMBL" id="JANIID010000022">
    <property type="protein sequence ID" value="MCQ8772550.1"/>
    <property type="molecule type" value="Genomic_DNA"/>
</dbReference>
<organism evidence="2 3">
    <name type="scientific">Streptomyces telluris</name>
    <dbReference type="NCBI Taxonomy" id="2720021"/>
    <lineage>
        <taxon>Bacteria</taxon>
        <taxon>Bacillati</taxon>
        <taxon>Actinomycetota</taxon>
        <taxon>Actinomycetes</taxon>
        <taxon>Kitasatosporales</taxon>
        <taxon>Streptomycetaceae</taxon>
        <taxon>Streptomyces</taxon>
    </lineage>
</organism>
<dbReference type="Proteomes" id="UP001142374">
    <property type="component" value="Unassembled WGS sequence"/>
</dbReference>
<accession>A0A9X2LMW9</accession>
<evidence type="ECO:0000259" key="1">
    <source>
        <dbReference type="Pfam" id="PF04149"/>
    </source>
</evidence>
<dbReference type="InterPro" id="IPR007278">
    <property type="entry name" value="DUF397"/>
</dbReference>
<proteinExistence type="predicted"/>
<reference evidence="2" key="1">
    <citation type="submission" date="2022-06" db="EMBL/GenBank/DDBJ databases">
        <title>WGS of actinobacteria.</title>
        <authorList>
            <person name="Thawai C."/>
        </authorList>
    </citation>
    <scope>NUCLEOTIDE SEQUENCE</scope>
    <source>
        <strain evidence="2">AA8</strain>
    </source>
</reference>
<sequence>MYPPRLREAIWRKSSYSGQGGNCLEIADAATTAAAIPVRDSKNPHGPALVFATGAWAVFVSHVKGAGLPR</sequence>
<dbReference type="Pfam" id="PF04149">
    <property type="entry name" value="DUF397"/>
    <property type="match status" value="1"/>
</dbReference>
<dbReference type="RefSeq" id="WP_168091216.1">
    <property type="nucleotide sequence ID" value="NZ_JAATER010000016.1"/>
</dbReference>
<evidence type="ECO:0000313" key="2">
    <source>
        <dbReference type="EMBL" id="MCQ8772550.1"/>
    </source>
</evidence>
<evidence type="ECO:0000313" key="3">
    <source>
        <dbReference type="Proteomes" id="UP001142374"/>
    </source>
</evidence>
<gene>
    <name evidence="2" type="ORF">NQU55_22665</name>
</gene>
<dbReference type="AlphaFoldDB" id="A0A9X2LMW9"/>
<protein>
    <submittedName>
        <fullName evidence="2">DUF397 domain-containing protein</fullName>
    </submittedName>
</protein>
<name>A0A9X2LMW9_9ACTN</name>
<feature type="domain" description="DUF397" evidence="1">
    <location>
        <begin position="11"/>
        <end position="64"/>
    </location>
</feature>
<keyword evidence="3" id="KW-1185">Reference proteome</keyword>